<name>A0A432ZM04_9GAMM</name>
<dbReference type="HAMAP" id="MF_01866">
    <property type="entry name" value="UPF0745"/>
    <property type="match status" value="1"/>
</dbReference>
<gene>
    <name evidence="3" type="ORF">CWI84_10390</name>
</gene>
<dbReference type="Proteomes" id="UP000287996">
    <property type="component" value="Unassembled WGS sequence"/>
</dbReference>
<dbReference type="RefSeq" id="WP_126842584.1">
    <property type="nucleotide sequence ID" value="NZ_PIQH01000010.1"/>
</dbReference>
<evidence type="ECO:0000313" key="3">
    <source>
        <dbReference type="EMBL" id="RUO78742.1"/>
    </source>
</evidence>
<organism evidence="3 4">
    <name type="scientific">Idiomarina tyrosinivorans</name>
    <dbReference type="NCBI Taxonomy" id="1445662"/>
    <lineage>
        <taxon>Bacteria</taxon>
        <taxon>Pseudomonadati</taxon>
        <taxon>Pseudomonadota</taxon>
        <taxon>Gammaproteobacteria</taxon>
        <taxon>Alteromonadales</taxon>
        <taxon>Idiomarinaceae</taxon>
        <taxon>Idiomarina</taxon>
    </lineage>
</organism>
<evidence type="ECO:0000259" key="2">
    <source>
        <dbReference type="PROSITE" id="PS51648"/>
    </source>
</evidence>
<dbReference type="PANTHER" id="PTHR38109">
    <property type="entry name" value="PROTEIN YCGL"/>
    <property type="match status" value="1"/>
</dbReference>
<sequence>MLCVVYRSRRKADTFVYLPQGKDFSELPETLTQAFGQPEQVMTINLAKRKQLARLSVDELQQHLADPGYYLQMPESVENLLNTLPKTAANKESK</sequence>
<dbReference type="SUPFAM" id="SSF160191">
    <property type="entry name" value="YcgL-like"/>
    <property type="match status" value="1"/>
</dbReference>
<dbReference type="Gene3D" id="3.10.510.20">
    <property type="entry name" value="YcgL domain"/>
    <property type="match status" value="1"/>
</dbReference>
<feature type="domain" description="YcgL" evidence="2">
    <location>
        <begin position="1"/>
        <end position="85"/>
    </location>
</feature>
<dbReference type="PROSITE" id="PS51648">
    <property type="entry name" value="YCGL"/>
    <property type="match status" value="1"/>
</dbReference>
<dbReference type="OrthoDB" id="7062382at2"/>
<evidence type="ECO:0000256" key="1">
    <source>
        <dbReference type="HAMAP-Rule" id="MF_01866"/>
    </source>
</evidence>
<accession>A0A432ZM04</accession>
<dbReference type="InterPro" id="IPR038068">
    <property type="entry name" value="YcgL-like_sf"/>
</dbReference>
<evidence type="ECO:0000313" key="4">
    <source>
        <dbReference type="Proteomes" id="UP000287996"/>
    </source>
</evidence>
<dbReference type="EMBL" id="PIQH01000010">
    <property type="protein sequence ID" value="RUO78742.1"/>
    <property type="molecule type" value="Genomic_DNA"/>
</dbReference>
<dbReference type="AlphaFoldDB" id="A0A432ZM04"/>
<protein>
    <recommendedName>
        <fullName evidence="1">YcgL domain-containing protein CWI84_10390</fullName>
    </recommendedName>
</protein>
<dbReference type="InterPro" id="IPR027354">
    <property type="entry name" value="YcgL_dom"/>
</dbReference>
<dbReference type="PANTHER" id="PTHR38109:SF1">
    <property type="entry name" value="PROTEIN YCGL"/>
    <property type="match status" value="1"/>
</dbReference>
<proteinExistence type="inferred from homology"/>
<dbReference type="Pfam" id="PF05166">
    <property type="entry name" value="YcgL"/>
    <property type="match status" value="1"/>
</dbReference>
<comment type="caution">
    <text evidence="3">The sequence shown here is derived from an EMBL/GenBank/DDBJ whole genome shotgun (WGS) entry which is preliminary data.</text>
</comment>
<keyword evidence="4" id="KW-1185">Reference proteome</keyword>
<reference evidence="3 4" key="1">
    <citation type="journal article" date="2011" name="Front. Microbiol.">
        <title>Genomic signatures of strain selection and enhancement in Bacillus atrophaeus var. globigii, a historical biowarfare simulant.</title>
        <authorList>
            <person name="Gibbons H.S."/>
            <person name="Broomall S.M."/>
            <person name="McNew L.A."/>
            <person name="Daligault H."/>
            <person name="Chapman C."/>
            <person name="Bruce D."/>
            <person name="Karavis M."/>
            <person name="Krepps M."/>
            <person name="McGregor P.A."/>
            <person name="Hong C."/>
            <person name="Park K.H."/>
            <person name="Akmal A."/>
            <person name="Feldman A."/>
            <person name="Lin J.S."/>
            <person name="Chang W.E."/>
            <person name="Higgs B.W."/>
            <person name="Demirev P."/>
            <person name="Lindquist J."/>
            <person name="Liem A."/>
            <person name="Fochler E."/>
            <person name="Read T.D."/>
            <person name="Tapia R."/>
            <person name="Johnson S."/>
            <person name="Bishop-Lilly K.A."/>
            <person name="Detter C."/>
            <person name="Han C."/>
            <person name="Sozhamannan S."/>
            <person name="Rosenzweig C.N."/>
            <person name="Skowronski E.W."/>
        </authorList>
    </citation>
    <scope>NUCLEOTIDE SEQUENCE [LARGE SCALE GENOMIC DNA]</scope>
    <source>
        <strain evidence="3 4">CC-PW-9</strain>
    </source>
</reference>